<gene>
    <name evidence="2" type="ORF">J2Z77_002581</name>
</gene>
<sequence>MSSDTTATATATAVAAPPARAGRSPATPEGQDRSGPRRRSGGPAKERNRLDPSGEPQPHPADDALARLYRLAVHG</sequence>
<dbReference type="Proteomes" id="UP001519310">
    <property type="component" value="Unassembled WGS sequence"/>
</dbReference>
<evidence type="ECO:0000313" key="3">
    <source>
        <dbReference type="Proteomes" id="UP001519310"/>
    </source>
</evidence>
<dbReference type="EMBL" id="JAGGLQ010000004">
    <property type="protein sequence ID" value="MBP2036781.1"/>
    <property type="molecule type" value="Genomic_DNA"/>
</dbReference>
<evidence type="ECO:0000256" key="1">
    <source>
        <dbReference type="SAM" id="MobiDB-lite"/>
    </source>
</evidence>
<protein>
    <submittedName>
        <fullName evidence="2">Uncharacterized protein</fullName>
    </submittedName>
</protein>
<keyword evidence="3" id="KW-1185">Reference proteome</keyword>
<name>A0ABS4L3W7_STRAV</name>
<proteinExistence type="predicted"/>
<reference evidence="2 3" key="1">
    <citation type="submission" date="2021-03" db="EMBL/GenBank/DDBJ databases">
        <title>Genomic Encyclopedia of Type Strains, Phase IV (KMG-IV): sequencing the most valuable type-strain genomes for metagenomic binning, comparative biology and taxonomic classification.</title>
        <authorList>
            <person name="Goeker M."/>
        </authorList>
    </citation>
    <scope>NUCLEOTIDE SEQUENCE [LARGE SCALE GENOMIC DNA]</scope>
    <source>
        <strain evidence="2 3">DSM 40526</strain>
    </source>
</reference>
<organism evidence="2 3">
    <name type="scientific">Streptomyces avidinii</name>
    <dbReference type="NCBI Taxonomy" id="1895"/>
    <lineage>
        <taxon>Bacteria</taxon>
        <taxon>Bacillati</taxon>
        <taxon>Actinomycetota</taxon>
        <taxon>Actinomycetes</taxon>
        <taxon>Kitasatosporales</taxon>
        <taxon>Streptomycetaceae</taxon>
        <taxon>Streptomyces</taxon>
    </lineage>
</organism>
<feature type="region of interest" description="Disordered" evidence="1">
    <location>
        <begin position="1"/>
        <end position="64"/>
    </location>
</feature>
<comment type="caution">
    <text evidence="2">The sequence shown here is derived from an EMBL/GenBank/DDBJ whole genome shotgun (WGS) entry which is preliminary data.</text>
</comment>
<feature type="compositionally biased region" description="Low complexity" evidence="1">
    <location>
        <begin position="1"/>
        <end position="28"/>
    </location>
</feature>
<accession>A0ABS4L3W7</accession>
<evidence type="ECO:0000313" key="2">
    <source>
        <dbReference type="EMBL" id="MBP2036781.1"/>
    </source>
</evidence>